<evidence type="ECO:0000313" key="4">
    <source>
        <dbReference type="EnsemblPlants" id="TraesCS1D02G057400.1"/>
    </source>
</evidence>
<organism evidence="4">
    <name type="scientific">Triticum aestivum</name>
    <name type="common">Wheat</name>
    <dbReference type="NCBI Taxonomy" id="4565"/>
    <lineage>
        <taxon>Eukaryota</taxon>
        <taxon>Viridiplantae</taxon>
        <taxon>Streptophyta</taxon>
        <taxon>Embryophyta</taxon>
        <taxon>Tracheophyta</taxon>
        <taxon>Spermatophyta</taxon>
        <taxon>Magnoliopsida</taxon>
        <taxon>Liliopsida</taxon>
        <taxon>Poales</taxon>
        <taxon>Poaceae</taxon>
        <taxon>BOP clade</taxon>
        <taxon>Pooideae</taxon>
        <taxon>Triticodae</taxon>
        <taxon>Triticeae</taxon>
        <taxon>Triticinae</taxon>
        <taxon>Triticum</taxon>
    </lineage>
</organism>
<dbReference type="EnsemblPlants" id="TraesCS1D02G057400.1">
    <property type="protein sequence ID" value="TraesCS1D02G057400.1"/>
    <property type="gene ID" value="TraesCS1D02G057400"/>
</dbReference>
<dbReference type="AlphaFoldDB" id="A0A3B5ZQ96"/>
<accession>A0A3B5ZQ96</accession>
<dbReference type="InterPro" id="IPR001810">
    <property type="entry name" value="F-box_dom"/>
</dbReference>
<dbReference type="STRING" id="4565.A0A3B5ZQ96"/>
<dbReference type="Proteomes" id="UP000019116">
    <property type="component" value="Chromosome 1D"/>
</dbReference>
<dbReference type="OrthoDB" id="10322926at2759"/>
<dbReference type="RefSeq" id="XP_044448061.1">
    <property type="nucleotide sequence ID" value="XM_044592126.1"/>
</dbReference>
<reference evidence="4" key="2">
    <citation type="submission" date="2018-10" db="UniProtKB">
        <authorList>
            <consortium name="EnsemblPlants"/>
        </authorList>
    </citation>
    <scope>IDENTIFICATION</scope>
</reference>
<dbReference type="InterPro" id="IPR056594">
    <property type="entry name" value="AT5G49610-like_b-prop"/>
</dbReference>
<evidence type="ECO:0000256" key="1">
    <source>
        <dbReference type="SAM" id="MobiDB-lite"/>
    </source>
</evidence>
<gene>
    <name evidence="4" type="primary">LOC123180152</name>
</gene>
<dbReference type="InterPro" id="IPR036047">
    <property type="entry name" value="F-box-like_dom_sf"/>
</dbReference>
<sequence length="414" mass="46667">MSCDEMSRRRRRRPRSPPPPPAPVPPLEDDNLLSEILLRLPPDPSSLPRASLVSKRWLGLVSDPGFCRRFRLHHRHNPPLIGFFEGFRFQPTMDPPNRVPDGHFSVRIDTGGMFRNFGSRHGLLLTFHGTGNQLLVWDPFNVAQHRVAVPPGFDEKKHFISGAVYRAAGDIQHFQVVLVSAETDELQHRQVIARVYSSETGAWGDRISTPCSSKLPTNMGFSLSVLVGHSLYWLFVDISTGRVDGIVEFDLEMQILAVKPMPVDIAKEKQGKFQLMRAEGGGLGIFFLLKFSAQLWKMETDSDGVASWVLGRTVELDKLLPLNLEEEENSEEEECSEEEDNEFPFPGIQGFAEYNNVVFLWTHIHNFTVQLESLQFKKVSRTHMLARYHPFESAYAAGTGIGGGHDGTKLLHNT</sequence>
<protein>
    <recommendedName>
        <fullName evidence="6">F-box domain-containing protein</fullName>
    </recommendedName>
</protein>
<evidence type="ECO:0008006" key="6">
    <source>
        <dbReference type="Google" id="ProtNLM"/>
    </source>
</evidence>
<dbReference type="Gramene" id="TraesCS1D02G057400.1">
    <property type="protein sequence ID" value="TraesCS1D02G057400.1"/>
    <property type="gene ID" value="TraesCS1D02G057400"/>
</dbReference>
<dbReference type="OMA" id="LTIYMIQ"/>
<feature type="domain" description="F-box protein AT5G49610-like beta-propeller" evidence="3">
    <location>
        <begin position="120"/>
        <end position="391"/>
    </location>
</feature>
<dbReference type="Gramene" id="TraesSTA1D03G00423660.1">
    <property type="protein sequence ID" value="TraesSTA1D03G00423660.1"/>
    <property type="gene ID" value="TraesSTA1D03G00423660"/>
</dbReference>
<dbReference type="Pfam" id="PF23635">
    <property type="entry name" value="Beta-prop_AT5G49610-like"/>
    <property type="match status" value="1"/>
</dbReference>
<name>A0A3B5ZQ96_WHEAT</name>
<proteinExistence type="predicted"/>
<keyword evidence="5" id="KW-1185">Reference proteome</keyword>
<dbReference type="Pfam" id="PF00646">
    <property type="entry name" value="F-box"/>
    <property type="match status" value="1"/>
</dbReference>
<feature type="region of interest" description="Disordered" evidence="1">
    <location>
        <begin position="1"/>
        <end position="29"/>
    </location>
</feature>
<evidence type="ECO:0000259" key="2">
    <source>
        <dbReference type="Pfam" id="PF00646"/>
    </source>
</evidence>
<dbReference type="PANTHER" id="PTHR32133">
    <property type="entry name" value="OS07G0120400 PROTEIN"/>
    <property type="match status" value="1"/>
</dbReference>
<dbReference type="GeneID" id="123180152"/>
<dbReference type="SUPFAM" id="SSF81383">
    <property type="entry name" value="F-box domain"/>
    <property type="match status" value="1"/>
</dbReference>
<evidence type="ECO:0000259" key="3">
    <source>
        <dbReference type="Pfam" id="PF23635"/>
    </source>
</evidence>
<evidence type="ECO:0000313" key="5">
    <source>
        <dbReference type="Proteomes" id="UP000019116"/>
    </source>
</evidence>
<feature type="compositionally biased region" description="Pro residues" evidence="1">
    <location>
        <begin position="16"/>
        <end position="26"/>
    </location>
</feature>
<dbReference type="PANTHER" id="PTHR32133:SF360">
    <property type="entry name" value="F-BOX DOMAIN-CONTAINING PROTEIN"/>
    <property type="match status" value="1"/>
</dbReference>
<dbReference type="Gramene" id="TraesRN1D0100127400.1">
    <property type="protein sequence ID" value="TraesRN1D0100127400.1"/>
    <property type="gene ID" value="TraesRN1D0100127400"/>
</dbReference>
<dbReference type="Gramene" id="TraesSYM1D03G00429010.1">
    <property type="protein sequence ID" value="TraesSYM1D03G00429010.1"/>
    <property type="gene ID" value="TraesSYM1D03G00429010"/>
</dbReference>
<reference evidence="4" key="1">
    <citation type="submission" date="2018-08" db="EMBL/GenBank/DDBJ databases">
        <authorList>
            <person name="Rossello M."/>
        </authorList>
    </citation>
    <scope>NUCLEOTIDE SEQUENCE [LARGE SCALE GENOMIC DNA]</scope>
    <source>
        <strain evidence="4">cv. Chinese Spring</strain>
    </source>
</reference>
<dbReference type="Gramene" id="TraesCS1D03G0125600.1">
    <property type="protein sequence ID" value="TraesCS1D03G0125600.1.CDS"/>
    <property type="gene ID" value="TraesCS1D03G0125600"/>
</dbReference>
<dbReference type="Gramene" id="TraesCAD_scaffold_099428_01G000300.1">
    <property type="protein sequence ID" value="TraesCAD_scaffold_099428_01G000300.1"/>
    <property type="gene ID" value="TraesCAD_scaffold_099428_01G000300"/>
</dbReference>
<feature type="domain" description="F-box" evidence="2">
    <location>
        <begin position="30"/>
        <end position="68"/>
    </location>
</feature>
<dbReference type="RefSeq" id="XP_044448060.1">
    <property type="nucleotide sequence ID" value="XM_044592125.1"/>
</dbReference>